<evidence type="ECO:0000259" key="7">
    <source>
        <dbReference type="PROSITE" id="PS50071"/>
    </source>
</evidence>
<dbReference type="EMBL" id="BKCJ010137898">
    <property type="protein sequence ID" value="GEX90349.1"/>
    <property type="molecule type" value="Genomic_DNA"/>
</dbReference>
<dbReference type="SUPFAM" id="SSF46689">
    <property type="entry name" value="Homeodomain-like"/>
    <property type="match status" value="1"/>
</dbReference>
<evidence type="ECO:0000256" key="4">
    <source>
        <dbReference type="PROSITE-ProRule" id="PRU00108"/>
    </source>
</evidence>
<keyword evidence="4 5" id="KW-0238">DNA-binding</keyword>
<dbReference type="InterPro" id="IPR009057">
    <property type="entry name" value="Homeodomain-like_sf"/>
</dbReference>
<feature type="compositionally biased region" description="Basic residues" evidence="6">
    <location>
        <begin position="179"/>
        <end position="190"/>
    </location>
</feature>
<reference evidence="8" key="1">
    <citation type="journal article" date="2019" name="Sci. Rep.">
        <title>Draft genome of Tanacetum cinerariifolium, the natural source of mosquito coil.</title>
        <authorList>
            <person name="Yamashiro T."/>
            <person name="Shiraishi A."/>
            <person name="Satake H."/>
            <person name="Nakayama K."/>
        </authorList>
    </citation>
    <scope>NUCLEOTIDE SEQUENCE</scope>
</reference>
<evidence type="ECO:0000256" key="5">
    <source>
        <dbReference type="RuleBase" id="RU000682"/>
    </source>
</evidence>
<dbReference type="PROSITE" id="PS50071">
    <property type="entry name" value="HOMEOBOX_2"/>
    <property type="match status" value="1"/>
</dbReference>
<name>A0A699HJ60_TANCI</name>
<dbReference type="Gene3D" id="1.10.10.60">
    <property type="entry name" value="Homeodomain-like"/>
    <property type="match status" value="1"/>
</dbReference>
<accession>A0A699HJ60</accession>
<dbReference type="GO" id="GO:0003677">
    <property type="term" value="F:DNA binding"/>
    <property type="evidence" value="ECO:0007669"/>
    <property type="project" value="UniProtKB-UniRule"/>
</dbReference>
<protein>
    <submittedName>
        <fullName evidence="8">Homeobox-leucine zipper protein HAT22-like</fullName>
    </submittedName>
</protein>
<dbReference type="Pfam" id="PF00046">
    <property type="entry name" value="Homeodomain"/>
    <property type="match status" value="1"/>
</dbReference>
<dbReference type="SMART" id="SM00389">
    <property type="entry name" value="HOX"/>
    <property type="match status" value="1"/>
</dbReference>
<sequence>MVYEDQQSLENNYLVEVVDQSLPSLTLGLGRDQDPVSLIRQASNSIISAVSSFSNSTSSKRERGGYIEEIEKVPLSKATNHIDHDELEGGERKKLRLTKEQSFVLEESFKHNTLNLMQKQSLAKNLNLRPRQVEVWFQNRRARQFPADTDNMCPSCERIVSSSSNDPGDMAKHVLSRSTKSRSHHFRQLR</sequence>
<evidence type="ECO:0000313" key="8">
    <source>
        <dbReference type="EMBL" id="GEX90349.1"/>
    </source>
</evidence>
<organism evidence="8">
    <name type="scientific">Tanacetum cinerariifolium</name>
    <name type="common">Dalmatian daisy</name>
    <name type="synonym">Chrysanthemum cinerariifolium</name>
    <dbReference type="NCBI Taxonomy" id="118510"/>
    <lineage>
        <taxon>Eukaryota</taxon>
        <taxon>Viridiplantae</taxon>
        <taxon>Streptophyta</taxon>
        <taxon>Embryophyta</taxon>
        <taxon>Tracheophyta</taxon>
        <taxon>Spermatophyta</taxon>
        <taxon>Magnoliopsida</taxon>
        <taxon>eudicotyledons</taxon>
        <taxon>Gunneridae</taxon>
        <taxon>Pentapetalae</taxon>
        <taxon>asterids</taxon>
        <taxon>campanulids</taxon>
        <taxon>Asterales</taxon>
        <taxon>Asteraceae</taxon>
        <taxon>Asteroideae</taxon>
        <taxon>Anthemideae</taxon>
        <taxon>Anthemidinae</taxon>
        <taxon>Tanacetum</taxon>
    </lineage>
</organism>
<dbReference type="InterPro" id="IPR050762">
    <property type="entry name" value="HD-ZIP_Homeobox_LZ_Class_II"/>
</dbReference>
<keyword evidence="3" id="KW-0804">Transcription</keyword>
<comment type="subcellular location">
    <subcellularLocation>
        <location evidence="1 4 5">Nucleus</location>
    </subcellularLocation>
</comment>
<evidence type="ECO:0000256" key="2">
    <source>
        <dbReference type="ARBA" id="ARBA00023015"/>
    </source>
</evidence>
<keyword evidence="4 5" id="KW-0371">Homeobox</keyword>
<dbReference type="AlphaFoldDB" id="A0A699HJ60"/>
<dbReference type="PANTHER" id="PTHR45714:SF34">
    <property type="entry name" value="HOMEOBOX-LEUCINE ZIPPER PROTEIN HAT9"/>
    <property type="match status" value="1"/>
</dbReference>
<keyword evidence="4 5" id="KW-0539">Nucleus</keyword>
<feature type="DNA-binding region" description="Homeobox" evidence="4">
    <location>
        <begin position="90"/>
        <end position="148"/>
    </location>
</feature>
<dbReference type="InterPro" id="IPR001356">
    <property type="entry name" value="HD"/>
</dbReference>
<dbReference type="CDD" id="cd00086">
    <property type="entry name" value="homeodomain"/>
    <property type="match status" value="1"/>
</dbReference>
<feature type="region of interest" description="Disordered" evidence="6">
    <location>
        <begin position="160"/>
        <end position="190"/>
    </location>
</feature>
<dbReference type="PANTHER" id="PTHR45714">
    <property type="entry name" value="HOMEOBOX-LEUCINE ZIPPER PROTEIN HAT14"/>
    <property type="match status" value="1"/>
</dbReference>
<keyword evidence="2" id="KW-0805">Transcription regulation</keyword>
<gene>
    <name evidence="8" type="ORF">Tci_362324</name>
</gene>
<proteinExistence type="predicted"/>
<evidence type="ECO:0000256" key="1">
    <source>
        <dbReference type="ARBA" id="ARBA00004123"/>
    </source>
</evidence>
<dbReference type="GO" id="GO:0005634">
    <property type="term" value="C:nucleus"/>
    <property type="evidence" value="ECO:0007669"/>
    <property type="project" value="UniProtKB-SubCell"/>
</dbReference>
<evidence type="ECO:0000256" key="6">
    <source>
        <dbReference type="SAM" id="MobiDB-lite"/>
    </source>
</evidence>
<comment type="caution">
    <text evidence="8">The sequence shown here is derived from an EMBL/GenBank/DDBJ whole genome shotgun (WGS) entry which is preliminary data.</text>
</comment>
<evidence type="ECO:0000256" key="3">
    <source>
        <dbReference type="ARBA" id="ARBA00023163"/>
    </source>
</evidence>
<feature type="domain" description="Homeobox" evidence="7">
    <location>
        <begin position="88"/>
        <end position="147"/>
    </location>
</feature>